<name>A0AAV3W910_9CLOT</name>
<reference evidence="1 2" key="1">
    <citation type="submission" date="2019-06" db="EMBL/GenBank/DDBJ databases">
        <title>Draft genome sequence of Clostridium diolis DSM 15410.</title>
        <authorList>
            <person name="Kobayashi H."/>
            <person name="Tanizawa Y."/>
            <person name="Tohno M."/>
        </authorList>
    </citation>
    <scope>NUCLEOTIDE SEQUENCE [LARGE SCALE GENOMIC DNA]</scope>
    <source>
        <strain evidence="1 2">DSM 15410</strain>
    </source>
</reference>
<proteinExistence type="predicted"/>
<dbReference type="AlphaFoldDB" id="A0AAV3W910"/>
<protein>
    <submittedName>
        <fullName evidence="1">Uncharacterized protein</fullName>
    </submittedName>
</protein>
<organism evidence="1 2">
    <name type="scientific">Clostridium diolis</name>
    <dbReference type="NCBI Taxonomy" id="223919"/>
    <lineage>
        <taxon>Bacteria</taxon>
        <taxon>Bacillati</taxon>
        <taxon>Bacillota</taxon>
        <taxon>Clostridia</taxon>
        <taxon>Eubacteriales</taxon>
        <taxon>Clostridiaceae</taxon>
        <taxon>Clostridium</taxon>
    </lineage>
</organism>
<gene>
    <name evidence="1" type="ORF">CDIOL_45340</name>
</gene>
<keyword evidence="2" id="KW-1185">Reference proteome</keyword>
<evidence type="ECO:0000313" key="2">
    <source>
        <dbReference type="Proteomes" id="UP000325212"/>
    </source>
</evidence>
<accession>A0AAV3W910</accession>
<dbReference type="Proteomes" id="UP000325212">
    <property type="component" value="Unassembled WGS sequence"/>
</dbReference>
<dbReference type="RefSeq" id="WP_243141342.1">
    <property type="nucleotide sequence ID" value="NZ_BJLA01000024.1"/>
</dbReference>
<sequence length="49" mass="5645">MILSPFVLNDERNPKPTTDYKLSASFAKKLAMGAHNEKGEQQLRNYMIF</sequence>
<dbReference type="EMBL" id="BJLA01000024">
    <property type="protein sequence ID" value="GEA33611.1"/>
    <property type="molecule type" value="Genomic_DNA"/>
</dbReference>
<evidence type="ECO:0000313" key="1">
    <source>
        <dbReference type="EMBL" id="GEA33611.1"/>
    </source>
</evidence>
<comment type="caution">
    <text evidence="1">The sequence shown here is derived from an EMBL/GenBank/DDBJ whole genome shotgun (WGS) entry which is preliminary data.</text>
</comment>